<dbReference type="InterPro" id="IPR019734">
    <property type="entry name" value="TPR_rpt"/>
</dbReference>
<dbReference type="EMBL" id="LAXI01000002">
    <property type="protein sequence ID" value="KRS18923.1"/>
    <property type="molecule type" value="Genomic_DNA"/>
</dbReference>
<keyword evidence="5" id="KW-1185">Reference proteome</keyword>
<dbReference type="PANTHER" id="PTHR44858:SF1">
    <property type="entry name" value="UDP-N-ACETYLGLUCOSAMINE--PEPTIDE N-ACETYLGLUCOSAMINYLTRANSFERASE SPINDLY-RELATED"/>
    <property type="match status" value="1"/>
</dbReference>
<gene>
    <name evidence="4" type="ORF">XM52_04395</name>
</gene>
<sequence>MGAKFSGVMGMSFQFLNRTVASVLAIVLLSTVCWAADQDKLDRLYGQLQDAEPAEARRVAKEIELEWSKSGSPAMDLLLKRGTDAMEAGDFASAIGHFTALTDHAPDFAEGWHRRAVAFAASEMYGPAVDDLRHALELNPRHYDAIAALGGILVKIEKPEVAAQAFQQVLAIHPHYREVTEALEHLDSQTGGADL</sequence>
<name>A0A0T5PC98_9RHOB</name>
<keyword evidence="1" id="KW-0677">Repeat</keyword>
<dbReference type="InterPro" id="IPR050498">
    <property type="entry name" value="Ycf3"/>
</dbReference>
<evidence type="ECO:0000256" key="2">
    <source>
        <dbReference type="ARBA" id="ARBA00022803"/>
    </source>
</evidence>
<dbReference type="STRING" id="540747.SAMN04488031_103357"/>
<keyword evidence="2 3" id="KW-0802">TPR repeat</keyword>
<dbReference type="InterPro" id="IPR011990">
    <property type="entry name" value="TPR-like_helical_dom_sf"/>
</dbReference>
<dbReference type="PATRIC" id="fig|540747.5.peg.2453"/>
<dbReference type="Proteomes" id="UP000051401">
    <property type="component" value="Unassembled WGS sequence"/>
</dbReference>
<evidence type="ECO:0000313" key="4">
    <source>
        <dbReference type="EMBL" id="KRS18923.1"/>
    </source>
</evidence>
<feature type="repeat" description="TPR" evidence="3">
    <location>
        <begin position="109"/>
        <end position="142"/>
    </location>
</feature>
<evidence type="ECO:0000256" key="1">
    <source>
        <dbReference type="ARBA" id="ARBA00022737"/>
    </source>
</evidence>
<protein>
    <submittedName>
        <fullName evidence="4">Uncharacterized protein</fullName>
    </submittedName>
</protein>
<dbReference type="PANTHER" id="PTHR44858">
    <property type="entry name" value="TETRATRICOPEPTIDE REPEAT PROTEIN 6"/>
    <property type="match status" value="1"/>
</dbReference>
<dbReference type="SMART" id="SM00028">
    <property type="entry name" value="TPR"/>
    <property type="match status" value="3"/>
</dbReference>
<dbReference type="PROSITE" id="PS50005">
    <property type="entry name" value="TPR"/>
    <property type="match status" value="2"/>
</dbReference>
<dbReference type="SUPFAM" id="SSF48452">
    <property type="entry name" value="TPR-like"/>
    <property type="match status" value="1"/>
</dbReference>
<dbReference type="AlphaFoldDB" id="A0A0T5PC98"/>
<proteinExistence type="predicted"/>
<comment type="caution">
    <text evidence="4">The sequence shown here is derived from an EMBL/GenBank/DDBJ whole genome shotgun (WGS) entry which is preliminary data.</text>
</comment>
<dbReference type="Pfam" id="PF13432">
    <property type="entry name" value="TPR_16"/>
    <property type="match status" value="1"/>
</dbReference>
<dbReference type="Gene3D" id="1.25.40.10">
    <property type="entry name" value="Tetratricopeptide repeat domain"/>
    <property type="match status" value="1"/>
</dbReference>
<evidence type="ECO:0000256" key="3">
    <source>
        <dbReference type="PROSITE-ProRule" id="PRU00339"/>
    </source>
</evidence>
<evidence type="ECO:0000313" key="5">
    <source>
        <dbReference type="Proteomes" id="UP000051401"/>
    </source>
</evidence>
<feature type="repeat" description="TPR" evidence="3">
    <location>
        <begin position="143"/>
        <end position="176"/>
    </location>
</feature>
<accession>A0A0T5PC98</accession>
<reference evidence="4 5" key="1">
    <citation type="submission" date="2015-04" db="EMBL/GenBank/DDBJ databases">
        <title>The draft genome sequence of Roseovarius indicus B108T.</title>
        <authorList>
            <person name="Li G."/>
            <person name="Lai Q."/>
            <person name="Shao Z."/>
            <person name="Yan P."/>
        </authorList>
    </citation>
    <scope>NUCLEOTIDE SEQUENCE [LARGE SCALE GENOMIC DNA]</scope>
    <source>
        <strain evidence="4 5">B108</strain>
    </source>
</reference>
<organism evidence="4 5">
    <name type="scientific">Roseovarius indicus</name>
    <dbReference type="NCBI Taxonomy" id="540747"/>
    <lineage>
        <taxon>Bacteria</taxon>
        <taxon>Pseudomonadati</taxon>
        <taxon>Pseudomonadota</taxon>
        <taxon>Alphaproteobacteria</taxon>
        <taxon>Rhodobacterales</taxon>
        <taxon>Roseobacteraceae</taxon>
        <taxon>Roseovarius</taxon>
    </lineage>
</organism>